<keyword evidence="1" id="KW-1133">Transmembrane helix</keyword>
<proteinExistence type="predicted"/>
<dbReference type="AlphaFoldDB" id="A0A8D0VMU1"/>
<feature type="transmembrane region" description="Helical" evidence="1">
    <location>
        <begin position="71"/>
        <end position="89"/>
    </location>
</feature>
<protein>
    <submittedName>
        <fullName evidence="2">Uncharacterized protein</fullName>
    </submittedName>
</protein>
<feature type="transmembrane region" description="Helical" evidence="1">
    <location>
        <begin position="41"/>
        <end position="59"/>
    </location>
</feature>
<dbReference type="Proteomes" id="UP000694570">
    <property type="component" value="Unplaced"/>
</dbReference>
<accession>A0A8D0VMU1</accession>
<dbReference type="Ensembl" id="ENSSSCT00030019398.1">
    <property type="protein sequence ID" value="ENSSSCP00030008633.1"/>
    <property type="gene ID" value="ENSSSCG00030014111.1"/>
</dbReference>
<evidence type="ECO:0000313" key="2">
    <source>
        <dbReference type="Ensembl" id="ENSSSCP00030008633.1"/>
    </source>
</evidence>
<keyword evidence="1" id="KW-0472">Membrane</keyword>
<sequence>CNEHVGACVFFKESFHLFMCFLAICISSLEKCLFRSFAHFSIGWLAFLLLSCVSCLYILEIKPLSVASFKTIFSHSVSCLSVFFFVSSAVQKLVSLIRSHWFIFVFISVKMLLWFMSESVWPMFSSKSLIVSGLLSRSLIHLEFIFVYSVRKCSNFILFHVTVQFSQHHLLNKLWLWVHGLNSGLSVLLH</sequence>
<feature type="transmembrane region" description="Helical" evidence="1">
    <location>
        <begin position="101"/>
        <end position="117"/>
    </location>
</feature>
<reference evidence="2" key="1">
    <citation type="submission" date="2025-08" db="UniProtKB">
        <authorList>
            <consortium name="Ensembl"/>
        </authorList>
    </citation>
    <scope>IDENTIFICATION</scope>
</reference>
<evidence type="ECO:0000313" key="3">
    <source>
        <dbReference type="Proteomes" id="UP000694570"/>
    </source>
</evidence>
<keyword evidence="1" id="KW-0812">Transmembrane</keyword>
<feature type="transmembrane region" description="Helical" evidence="1">
    <location>
        <begin position="15"/>
        <end position="34"/>
    </location>
</feature>
<feature type="transmembrane region" description="Helical" evidence="1">
    <location>
        <begin position="129"/>
        <end position="150"/>
    </location>
</feature>
<organism evidence="2 3">
    <name type="scientific">Sus scrofa</name>
    <name type="common">Pig</name>
    <dbReference type="NCBI Taxonomy" id="9823"/>
    <lineage>
        <taxon>Eukaryota</taxon>
        <taxon>Metazoa</taxon>
        <taxon>Chordata</taxon>
        <taxon>Craniata</taxon>
        <taxon>Vertebrata</taxon>
        <taxon>Euteleostomi</taxon>
        <taxon>Mammalia</taxon>
        <taxon>Eutheria</taxon>
        <taxon>Laurasiatheria</taxon>
        <taxon>Artiodactyla</taxon>
        <taxon>Suina</taxon>
        <taxon>Suidae</taxon>
        <taxon>Sus</taxon>
    </lineage>
</organism>
<name>A0A8D0VMU1_PIG</name>
<evidence type="ECO:0000256" key="1">
    <source>
        <dbReference type="SAM" id="Phobius"/>
    </source>
</evidence>